<dbReference type="Pfam" id="PF01121">
    <property type="entry name" value="CoaE"/>
    <property type="match status" value="1"/>
</dbReference>
<dbReference type="PANTHER" id="PTHR10695">
    <property type="entry name" value="DEPHOSPHO-COA KINASE-RELATED"/>
    <property type="match status" value="1"/>
</dbReference>
<dbReference type="InterPro" id="IPR001977">
    <property type="entry name" value="Depp_CoAkinase"/>
</dbReference>
<keyword evidence="5 7" id="KW-0808">Transferase</keyword>
<sequence length="204" mass="22661">MSNLVIGLTGGIGSGKTFVSDTFAKKGIVIIDADVIAREVVDIGTPALHAIVEKFGPDILQDNGSLNRSALRQIVFSDSAYKRWLDTLLHPVIRQEMVKQAREANSTYSILSIPLLVENNLFELVDHVLVVDVSENTQRLRAGSRDGQSAHQIQQIMNNQASREERLHHADDVIINDGEKADTEKRVEELHQKYLSLAKNRAKA</sequence>
<dbReference type="NCBIfam" id="TIGR00152">
    <property type="entry name" value="dephospho-CoA kinase"/>
    <property type="match status" value="1"/>
</dbReference>
<comment type="function">
    <text evidence="5">Catalyzes the phosphorylation of the 3'-hydroxyl group of dephosphocoenzyme A to form coenzyme A.</text>
</comment>
<keyword evidence="4 5" id="KW-0173">Coenzyme A biosynthesis</keyword>
<keyword evidence="5" id="KW-0963">Cytoplasm</keyword>
<evidence type="ECO:0000313" key="8">
    <source>
        <dbReference type="Proteomes" id="UP001652504"/>
    </source>
</evidence>
<dbReference type="GO" id="GO:0004140">
    <property type="term" value="F:dephospho-CoA kinase activity"/>
    <property type="evidence" value="ECO:0007669"/>
    <property type="project" value="UniProtKB-EC"/>
</dbReference>
<dbReference type="CDD" id="cd02022">
    <property type="entry name" value="DPCK"/>
    <property type="match status" value="1"/>
</dbReference>
<comment type="pathway">
    <text evidence="5">Cofactor biosynthesis; coenzyme A biosynthesis; CoA from (R)-pantothenate: step 5/5.</text>
</comment>
<dbReference type="EMBL" id="JAOWKX010000004">
    <property type="protein sequence ID" value="MCV2884916.1"/>
    <property type="molecule type" value="Genomic_DNA"/>
</dbReference>
<comment type="catalytic activity">
    <reaction evidence="5">
        <text>3'-dephospho-CoA + ATP = ADP + CoA + H(+)</text>
        <dbReference type="Rhea" id="RHEA:18245"/>
        <dbReference type="ChEBI" id="CHEBI:15378"/>
        <dbReference type="ChEBI" id="CHEBI:30616"/>
        <dbReference type="ChEBI" id="CHEBI:57287"/>
        <dbReference type="ChEBI" id="CHEBI:57328"/>
        <dbReference type="ChEBI" id="CHEBI:456216"/>
        <dbReference type="EC" id="2.7.1.24"/>
    </reaction>
</comment>
<proteinExistence type="inferred from homology"/>
<dbReference type="Gene3D" id="3.40.50.300">
    <property type="entry name" value="P-loop containing nucleotide triphosphate hydrolases"/>
    <property type="match status" value="1"/>
</dbReference>
<protein>
    <recommendedName>
        <fullName evidence="5 6">Dephospho-CoA kinase</fullName>
        <ecNumber evidence="5 6">2.7.1.24</ecNumber>
    </recommendedName>
    <alternativeName>
        <fullName evidence="5">Dephosphocoenzyme A kinase</fullName>
    </alternativeName>
</protein>
<accession>A0ABT3A8B5</accession>
<organism evidence="7 8">
    <name type="scientific">Fluctibacter corallii</name>
    <dbReference type="NCBI Taxonomy" id="2984329"/>
    <lineage>
        <taxon>Bacteria</taxon>
        <taxon>Pseudomonadati</taxon>
        <taxon>Pseudomonadota</taxon>
        <taxon>Gammaproteobacteria</taxon>
        <taxon>Alteromonadales</taxon>
        <taxon>Alteromonadaceae</taxon>
        <taxon>Fluctibacter</taxon>
    </lineage>
</organism>
<comment type="subcellular location">
    <subcellularLocation>
        <location evidence="5">Cytoplasm</location>
    </subcellularLocation>
</comment>
<evidence type="ECO:0000256" key="5">
    <source>
        <dbReference type="HAMAP-Rule" id="MF_00376"/>
    </source>
</evidence>
<evidence type="ECO:0000256" key="2">
    <source>
        <dbReference type="ARBA" id="ARBA00022741"/>
    </source>
</evidence>
<evidence type="ECO:0000256" key="4">
    <source>
        <dbReference type="ARBA" id="ARBA00022993"/>
    </source>
</evidence>
<keyword evidence="3 5" id="KW-0067">ATP-binding</keyword>
<evidence type="ECO:0000256" key="6">
    <source>
        <dbReference type="NCBIfam" id="TIGR00152"/>
    </source>
</evidence>
<dbReference type="Proteomes" id="UP001652504">
    <property type="component" value="Unassembled WGS sequence"/>
</dbReference>
<dbReference type="EC" id="2.7.1.24" evidence="5 6"/>
<evidence type="ECO:0000313" key="7">
    <source>
        <dbReference type="EMBL" id="MCV2884916.1"/>
    </source>
</evidence>
<dbReference type="SUPFAM" id="SSF52540">
    <property type="entry name" value="P-loop containing nucleoside triphosphate hydrolases"/>
    <property type="match status" value="1"/>
</dbReference>
<comment type="caution">
    <text evidence="7">The sequence shown here is derived from an EMBL/GenBank/DDBJ whole genome shotgun (WGS) entry which is preliminary data.</text>
</comment>
<name>A0ABT3A8B5_9ALTE</name>
<reference evidence="7 8" key="1">
    <citation type="submission" date="2022-10" db="EMBL/GenBank/DDBJ databases">
        <title>Aestuariibacter sp. AA17 isolated from Montipora capitata coral fragment.</title>
        <authorList>
            <person name="Emsley S.A."/>
            <person name="Pfannmuller K.M."/>
            <person name="Loughran R.M."/>
            <person name="Shlafstein M."/>
            <person name="Papke E."/>
            <person name="Saw J.H."/>
            <person name="Ushijima B."/>
            <person name="Videau P."/>
        </authorList>
    </citation>
    <scope>NUCLEOTIDE SEQUENCE [LARGE SCALE GENOMIC DNA]</scope>
    <source>
        <strain evidence="7 8">AA17</strain>
    </source>
</reference>
<keyword evidence="2 5" id="KW-0547">Nucleotide-binding</keyword>
<dbReference type="InterPro" id="IPR027417">
    <property type="entry name" value="P-loop_NTPase"/>
</dbReference>
<keyword evidence="5 7" id="KW-0418">Kinase</keyword>
<keyword evidence="8" id="KW-1185">Reference proteome</keyword>
<evidence type="ECO:0000256" key="1">
    <source>
        <dbReference type="ARBA" id="ARBA00009018"/>
    </source>
</evidence>
<evidence type="ECO:0000256" key="3">
    <source>
        <dbReference type="ARBA" id="ARBA00022840"/>
    </source>
</evidence>
<dbReference type="HAMAP" id="MF_00376">
    <property type="entry name" value="Dephospho_CoA_kinase"/>
    <property type="match status" value="1"/>
</dbReference>
<dbReference type="PANTHER" id="PTHR10695:SF46">
    <property type="entry name" value="BIFUNCTIONAL COENZYME A SYNTHASE-RELATED"/>
    <property type="match status" value="1"/>
</dbReference>
<comment type="similarity">
    <text evidence="1 5">Belongs to the CoaE family.</text>
</comment>
<dbReference type="PROSITE" id="PS51219">
    <property type="entry name" value="DPCK"/>
    <property type="match status" value="1"/>
</dbReference>
<gene>
    <name evidence="5 7" type="primary">coaE</name>
    <name evidence="7" type="ORF">OE749_09430</name>
</gene>
<feature type="binding site" evidence="5">
    <location>
        <begin position="13"/>
        <end position="18"/>
    </location>
    <ligand>
        <name>ATP</name>
        <dbReference type="ChEBI" id="CHEBI:30616"/>
    </ligand>
</feature>
<dbReference type="RefSeq" id="WP_263712198.1">
    <property type="nucleotide sequence ID" value="NZ_JAOWKX010000004.1"/>
</dbReference>